<feature type="transmembrane region" description="Helical" evidence="2">
    <location>
        <begin position="419"/>
        <end position="439"/>
    </location>
</feature>
<name>A0A511Z041_9CELL</name>
<feature type="transmembrane region" description="Helical" evidence="2">
    <location>
        <begin position="144"/>
        <end position="172"/>
    </location>
</feature>
<dbReference type="Pfam" id="PF19877">
    <property type="entry name" value="DUF6350"/>
    <property type="match status" value="1"/>
</dbReference>
<dbReference type="Proteomes" id="UP000321484">
    <property type="component" value="Unassembled WGS sequence"/>
</dbReference>
<sequence length="571" mass="56332">MTRPPAPRRAPDGRARTSASASRPASRPGADRGDRTPTPDPPASRAPRVPRGAPSPRASGADQPPRAPRASGADKPPRAPRASGADQPPRPSRAPGTARTPGATRPARASRVARPERPERAPVLPGDAPEVVARSTVIGGAPRWVSGALAGVQAALLSVLAVVTPALAAYVATSADPANADVGWTRSVAVGAALWLMGHGGALQVGGLSLTIVPLGVTVLALFAAHASARRSAYPTPGAWAAGIGGYLVAVLLVTLLAGDAGPLGAGWGSVARTLIGATLIAAIGLGWGLLRPGRLAVVTRPLWSRVPPVARAAARAGALVPAALLAVAAAVTVGWALSGRAATGDVIVGLGLDTFSGLVMAVAQLSLVPNLVLWALAWLAGPGFAVGQGTVFSPTEVVSGPMPALPLLGALPAEPSGAGPWVPLLVVAAGAIAGWWLHRRLEPRSPWQPLGAAVGSGLVAGLVVGVATALAAGSAGPGRMSEVGAQPLLVGGTVALLAGLGAVVVAVPTDAAVRAALRGAWSRLRGRAGRSAARADGAAPHAAPDPAPHPAPHTAPDGSAEAAPDGSADD</sequence>
<evidence type="ECO:0000313" key="3">
    <source>
        <dbReference type="EMBL" id="GEN80746.1"/>
    </source>
</evidence>
<reference evidence="3 4" key="1">
    <citation type="submission" date="2019-07" db="EMBL/GenBank/DDBJ databases">
        <title>Whole genome shotgun sequence of Actinotalea fermentans NBRC 105374.</title>
        <authorList>
            <person name="Hosoyama A."/>
            <person name="Uohara A."/>
            <person name="Ohji S."/>
            <person name="Ichikawa N."/>
        </authorList>
    </citation>
    <scope>NUCLEOTIDE SEQUENCE [LARGE SCALE GENOMIC DNA]</scope>
    <source>
        <strain evidence="3 4">NBRC 105374</strain>
    </source>
</reference>
<accession>A0A511Z041</accession>
<dbReference type="OrthoDB" id="3742900at2"/>
<feature type="transmembrane region" description="Helical" evidence="2">
    <location>
        <begin position="451"/>
        <end position="474"/>
    </location>
</feature>
<feature type="region of interest" description="Disordered" evidence="1">
    <location>
        <begin position="529"/>
        <end position="571"/>
    </location>
</feature>
<evidence type="ECO:0000256" key="2">
    <source>
        <dbReference type="SAM" id="Phobius"/>
    </source>
</evidence>
<protein>
    <submittedName>
        <fullName evidence="3">Uncharacterized protein</fullName>
    </submittedName>
</protein>
<proteinExistence type="predicted"/>
<feature type="transmembrane region" description="Helical" evidence="2">
    <location>
        <begin position="494"/>
        <end position="518"/>
    </location>
</feature>
<gene>
    <name evidence="3" type="ORF">AFE02nite_24800</name>
</gene>
<feature type="transmembrane region" description="Helical" evidence="2">
    <location>
        <begin position="237"/>
        <end position="259"/>
    </location>
</feature>
<organism evidence="3 4">
    <name type="scientific">Actinotalea fermentans</name>
    <dbReference type="NCBI Taxonomy" id="43671"/>
    <lineage>
        <taxon>Bacteria</taxon>
        <taxon>Bacillati</taxon>
        <taxon>Actinomycetota</taxon>
        <taxon>Actinomycetes</taxon>
        <taxon>Micrococcales</taxon>
        <taxon>Cellulomonadaceae</taxon>
        <taxon>Actinotalea</taxon>
    </lineage>
</organism>
<feature type="compositionally biased region" description="Pro residues" evidence="1">
    <location>
        <begin position="544"/>
        <end position="554"/>
    </location>
</feature>
<dbReference type="RefSeq" id="WP_146819765.1">
    <property type="nucleotide sequence ID" value="NZ_BJYK01000009.1"/>
</dbReference>
<keyword evidence="4" id="KW-1185">Reference proteome</keyword>
<comment type="caution">
    <text evidence="3">The sequence shown here is derived from an EMBL/GenBank/DDBJ whole genome shotgun (WGS) entry which is preliminary data.</text>
</comment>
<feature type="transmembrane region" description="Helical" evidence="2">
    <location>
        <begin position="192"/>
        <end position="225"/>
    </location>
</feature>
<keyword evidence="2" id="KW-1133">Transmembrane helix</keyword>
<feature type="transmembrane region" description="Helical" evidence="2">
    <location>
        <begin position="358"/>
        <end position="380"/>
    </location>
</feature>
<dbReference type="InterPro" id="IPR045931">
    <property type="entry name" value="DUF6350"/>
</dbReference>
<feature type="transmembrane region" description="Helical" evidence="2">
    <location>
        <begin position="271"/>
        <end position="292"/>
    </location>
</feature>
<feature type="compositionally biased region" description="Low complexity" evidence="1">
    <location>
        <begin position="16"/>
        <end position="28"/>
    </location>
</feature>
<feature type="compositionally biased region" description="Low complexity" evidence="1">
    <location>
        <begin position="93"/>
        <end position="112"/>
    </location>
</feature>
<feature type="region of interest" description="Disordered" evidence="1">
    <location>
        <begin position="1"/>
        <end position="127"/>
    </location>
</feature>
<feature type="transmembrane region" description="Helical" evidence="2">
    <location>
        <begin position="313"/>
        <end position="338"/>
    </location>
</feature>
<dbReference type="AlphaFoldDB" id="A0A511Z041"/>
<feature type="compositionally biased region" description="Low complexity" evidence="1">
    <location>
        <begin position="529"/>
        <end position="543"/>
    </location>
</feature>
<keyword evidence="2" id="KW-0812">Transmembrane</keyword>
<dbReference type="EMBL" id="BJYK01000009">
    <property type="protein sequence ID" value="GEN80746.1"/>
    <property type="molecule type" value="Genomic_DNA"/>
</dbReference>
<evidence type="ECO:0000256" key="1">
    <source>
        <dbReference type="SAM" id="MobiDB-lite"/>
    </source>
</evidence>
<keyword evidence="2" id="KW-0472">Membrane</keyword>
<evidence type="ECO:0000313" key="4">
    <source>
        <dbReference type="Proteomes" id="UP000321484"/>
    </source>
</evidence>